<dbReference type="RefSeq" id="WP_113947690.1">
    <property type="nucleotide sequence ID" value="NZ_QNQU01000003.1"/>
</dbReference>
<dbReference type="Pfam" id="PF00355">
    <property type="entry name" value="Rieske"/>
    <property type="match status" value="1"/>
</dbReference>
<name>A0A366LA57_9SPHI</name>
<dbReference type="Proteomes" id="UP000252081">
    <property type="component" value="Unassembled WGS sequence"/>
</dbReference>
<dbReference type="EMBL" id="QNQU01000003">
    <property type="protein sequence ID" value="RBQ10349.1"/>
    <property type="molecule type" value="Genomic_DNA"/>
</dbReference>
<evidence type="ECO:0000256" key="1">
    <source>
        <dbReference type="ARBA" id="ARBA00022714"/>
    </source>
</evidence>
<keyword evidence="4" id="KW-0411">Iron-sulfur</keyword>
<dbReference type="GO" id="GO:0051537">
    <property type="term" value="F:2 iron, 2 sulfur cluster binding"/>
    <property type="evidence" value="ECO:0007669"/>
    <property type="project" value="UniProtKB-KW"/>
</dbReference>
<evidence type="ECO:0000313" key="6">
    <source>
        <dbReference type="EMBL" id="RBQ10349.1"/>
    </source>
</evidence>
<dbReference type="GO" id="GO:0046872">
    <property type="term" value="F:metal ion binding"/>
    <property type="evidence" value="ECO:0007669"/>
    <property type="project" value="UniProtKB-KW"/>
</dbReference>
<sequence>MERNEFLKSLGLGVAMVCTGACFSACGKKSDSPEPSKPNGGGGVPSGTTASVDLGTQLLAVGSSVVVNSILFIRTAAGNATTSFAATQAICPHQGGALSFIQASNYIQCGLHSSRYSTSGSILAQPNDGGTTSALKVYPLTVSGNTLTATA</sequence>
<evidence type="ECO:0000256" key="4">
    <source>
        <dbReference type="ARBA" id="ARBA00023014"/>
    </source>
</evidence>
<dbReference type="PROSITE" id="PS51296">
    <property type="entry name" value="RIESKE"/>
    <property type="match status" value="1"/>
</dbReference>
<dbReference type="Gene3D" id="2.102.10.10">
    <property type="entry name" value="Rieske [2Fe-2S] iron-sulphur domain"/>
    <property type="match status" value="1"/>
</dbReference>
<keyword evidence="7" id="KW-1185">Reference proteome</keyword>
<evidence type="ECO:0000313" key="7">
    <source>
        <dbReference type="Proteomes" id="UP000252081"/>
    </source>
</evidence>
<organism evidence="6 7">
    <name type="scientific">Pedobacter miscanthi</name>
    <dbReference type="NCBI Taxonomy" id="2259170"/>
    <lineage>
        <taxon>Bacteria</taxon>
        <taxon>Pseudomonadati</taxon>
        <taxon>Bacteroidota</taxon>
        <taxon>Sphingobacteriia</taxon>
        <taxon>Sphingobacteriales</taxon>
        <taxon>Sphingobacteriaceae</taxon>
        <taxon>Pedobacter</taxon>
    </lineage>
</organism>
<proteinExistence type="predicted"/>
<dbReference type="SUPFAM" id="SSF50022">
    <property type="entry name" value="ISP domain"/>
    <property type="match status" value="1"/>
</dbReference>
<evidence type="ECO:0000256" key="2">
    <source>
        <dbReference type="ARBA" id="ARBA00022723"/>
    </source>
</evidence>
<keyword evidence="3" id="KW-0408">Iron</keyword>
<accession>A0A366LA57</accession>
<keyword evidence="2" id="KW-0479">Metal-binding</keyword>
<feature type="domain" description="Rieske" evidence="5">
    <location>
        <begin position="69"/>
        <end position="149"/>
    </location>
</feature>
<evidence type="ECO:0000256" key="3">
    <source>
        <dbReference type="ARBA" id="ARBA00023004"/>
    </source>
</evidence>
<evidence type="ECO:0000259" key="5">
    <source>
        <dbReference type="PROSITE" id="PS51296"/>
    </source>
</evidence>
<dbReference type="AlphaFoldDB" id="A0A366LA57"/>
<comment type="caution">
    <text evidence="6">The sequence shown here is derived from an EMBL/GenBank/DDBJ whole genome shotgun (WGS) entry which is preliminary data.</text>
</comment>
<dbReference type="InterPro" id="IPR036922">
    <property type="entry name" value="Rieske_2Fe-2S_sf"/>
</dbReference>
<protein>
    <submittedName>
        <fullName evidence="6">Rieske (2Fe-2S) protein</fullName>
    </submittedName>
</protein>
<dbReference type="OrthoDB" id="165343at2"/>
<gene>
    <name evidence="6" type="ORF">DRW42_04805</name>
</gene>
<keyword evidence="1" id="KW-0001">2Fe-2S</keyword>
<dbReference type="InterPro" id="IPR017941">
    <property type="entry name" value="Rieske_2Fe-2S"/>
</dbReference>
<reference evidence="6 7" key="1">
    <citation type="submission" date="2018-07" db="EMBL/GenBank/DDBJ databases">
        <title>A draft genome of a endophytic bacteria, a new species of Pedobacter.</title>
        <authorList>
            <person name="Zhang Z.D."/>
            <person name="Chen Z.J."/>
        </authorList>
    </citation>
    <scope>NUCLEOTIDE SEQUENCE [LARGE SCALE GENOMIC DNA]</scope>
    <source>
        <strain evidence="6 7">RS10</strain>
    </source>
</reference>